<dbReference type="EMBL" id="JAUSUQ010000010">
    <property type="protein sequence ID" value="MDQ0339971.1"/>
    <property type="molecule type" value="Genomic_DNA"/>
</dbReference>
<evidence type="ECO:0000313" key="1">
    <source>
        <dbReference type="EMBL" id="MDQ0339971.1"/>
    </source>
</evidence>
<keyword evidence="2" id="KW-1185">Reference proteome</keyword>
<accession>A0ABU0CU88</accession>
<organism evidence="1 2">
    <name type="scientific">Caldalkalibacillus uzonensis</name>
    <dbReference type="NCBI Taxonomy" id="353224"/>
    <lineage>
        <taxon>Bacteria</taxon>
        <taxon>Bacillati</taxon>
        <taxon>Bacillota</taxon>
        <taxon>Bacilli</taxon>
        <taxon>Bacillales</taxon>
        <taxon>Bacillaceae</taxon>
        <taxon>Caldalkalibacillus</taxon>
    </lineage>
</organism>
<dbReference type="Proteomes" id="UP001232445">
    <property type="component" value="Unassembled WGS sequence"/>
</dbReference>
<proteinExistence type="predicted"/>
<sequence>MQKWAQDESRSVNAHIEYLLREQAKQAGRLPGSKGRYTATIDLQQEKPELQEEQPEKITVIGKVTERRVKIDARQWRKV</sequence>
<dbReference type="RefSeq" id="WP_307340780.1">
    <property type="nucleotide sequence ID" value="NZ_JAUSUQ010000010.1"/>
</dbReference>
<gene>
    <name evidence="1" type="ORF">J2S00_002766</name>
</gene>
<evidence type="ECO:0000313" key="2">
    <source>
        <dbReference type="Proteomes" id="UP001232445"/>
    </source>
</evidence>
<protein>
    <submittedName>
        <fullName evidence="1">Uncharacterized protein</fullName>
    </submittedName>
</protein>
<reference evidence="1 2" key="1">
    <citation type="submission" date="2023-07" db="EMBL/GenBank/DDBJ databases">
        <title>Genomic Encyclopedia of Type Strains, Phase IV (KMG-IV): sequencing the most valuable type-strain genomes for metagenomic binning, comparative biology and taxonomic classification.</title>
        <authorList>
            <person name="Goeker M."/>
        </authorList>
    </citation>
    <scope>NUCLEOTIDE SEQUENCE [LARGE SCALE GENOMIC DNA]</scope>
    <source>
        <strain evidence="1 2">DSM 17740</strain>
    </source>
</reference>
<name>A0ABU0CU88_9BACI</name>
<comment type="caution">
    <text evidence="1">The sequence shown here is derived from an EMBL/GenBank/DDBJ whole genome shotgun (WGS) entry which is preliminary data.</text>
</comment>